<feature type="region of interest" description="Disordered" evidence="1">
    <location>
        <begin position="54"/>
        <end position="82"/>
    </location>
</feature>
<dbReference type="InterPro" id="IPR012912">
    <property type="entry name" value="Plasmid_pRiA4b_Orf3-like"/>
</dbReference>
<organism evidence="3 4">
    <name type="scientific">Athelia psychrophila</name>
    <dbReference type="NCBI Taxonomy" id="1759441"/>
    <lineage>
        <taxon>Eukaryota</taxon>
        <taxon>Fungi</taxon>
        <taxon>Dikarya</taxon>
        <taxon>Basidiomycota</taxon>
        <taxon>Agaricomycotina</taxon>
        <taxon>Agaricomycetes</taxon>
        <taxon>Agaricomycetidae</taxon>
        <taxon>Atheliales</taxon>
        <taxon>Atheliaceae</taxon>
        <taxon>Athelia</taxon>
    </lineage>
</organism>
<gene>
    <name evidence="3" type="ORF">FIBSPDRAFT_583706</name>
</gene>
<keyword evidence="4" id="KW-1185">Reference proteome</keyword>
<feature type="compositionally biased region" description="Basic and acidic residues" evidence="1">
    <location>
        <begin position="59"/>
        <end position="72"/>
    </location>
</feature>
<proteinExistence type="predicted"/>
<feature type="domain" description="Plasmid pRiA4b Orf3-like" evidence="2">
    <location>
        <begin position="6"/>
        <end position="70"/>
    </location>
</feature>
<name>A0A166HEP7_9AGAM</name>
<dbReference type="SUPFAM" id="SSF159941">
    <property type="entry name" value="MM3350-like"/>
    <property type="match status" value="1"/>
</dbReference>
<dbReference type="Proteomes" id="UP000076532">
    <property type="component" value="Unassembled WGS sequence"/>
</dbReference>
<dbReference type="EMBL" id="KV417569">
    <property type="protein sequence ID" value="KZP18782.1"/>
    <property type="molecule type" value="Genomic_DNA"/>
</dbReference>
<accession>A0A166HEP7</accession>
<evidence type="ECO:0000256" key="1">
    <source>
        <dbReference type="SAM" id="MobiDB-lite"/>
    </source>
</evidence>
<reference evidence="3 4" key="1">
    <citation type="journal article" date="2016" name="Mol. Biol. Evol.">
        <title>Comparative Genomics of Early-Diverging Mushroom-Forming Fungi Provides Insights into the Origins of Lignocellulose Decay Capabilities.</title>
        <authorList>
            <person name="Nagy L.G."/>
            <person name="Riley R."/>
            <person name="Tritt A."/>
            <person name="Adam C."/>
            <person name="Daum C."/>
            <person name="Floudas D."/>
            <person name="Sun H."/>
            <person name="Yadav J.S."/>
            <person name="Pangilinan J."/>
            <person name="Larsson K.H."/>
            <person name="Matsuura K."/>
            <person name="Barry K."/>
            <person name="Labutti K."/>
            <person name="Kuo R."/>
            <person name="Ohm R.A."/>
            <person name="Bhattacharya S.S."/>
            <person name="Shirouzu T."/>
            <person name="Yoshinaga Y."/>
            <person name="Martin F.M."/>
            <person name="Grigoriev I.V."/>
            <person name="Hibbett D.S."/>
        </authorList>
    </citation>
    <scope>NUCLEOTIDE SEQUENCE [LARGE SCALE GENOMIC DNA]</scope>
    <source>
        <strain evidence="3 4">CBS 109695</strain>
    </source>
</reference>
<evidence type="ECO:0000259" key="2">
    <source>
        <dbReference type="Pfam" id="PF07929"/>
    </source>
</evidence>
<dbReference type="Pfam" id="PF07929">
    <property type="entry name" value="PRiA4_ORF3"/>
    <property type="match status" value="1"/>
</dbReference>
<dbReference type="InterPro" id="IPR024047">
    <property type="entry name" value="MM3350-like_sf"/>
</dbReference>
<protein>
    <recommendedName>
        <fullName evidence="2">Plasmid pRiA4b Orf3-like domain-containing protein</fullName>
    </recommendedName>
</protein>
<sequence length="112" mass="12845">MVAPKDNWEHKLVFKGSKLARDARPLFTAIYGCAPVEDAGGLYGWEEVKAAFRASHPTPEQRERMKWAKDASGRGASYSPLAEPDIIPMNYEGRWENRLKGFMQDYGERWRP</sequence>
<dbReference type="OrthoDB" id="407198at2759"/>
<evidence type="ECO:0000313" key="4">
    <source>
        <dbReference type="Proteomes" id="UP000076532"/>
    </source>
</evidence>
<dbReference type="STRING" id="436010.A0A166HEP7"/>
<dbReference type="Gene3D" id="3.10.290.30">
    <property type="entry name" value="MM3350-like"/>
    <property type="match status" value="1"/>
</dbReference>
<dbReference type="AlphaFoldDB" id="A0A166HEP7"/>
<evidence type="ECO:0000313" key="3">
    <source>
        <dbReference type="EMBL" id="KZP18782.1"/>
    </source>
</evidence>